<dbReference type="EMBL" id="VBUF01000001">
    <property type="protein sequence ID" value="TLS73287.1"/>
    <property type="molecule type" value="Genomic_DNA"/>
</dbReference>
<evidence type="ECO:0000313" key="2">
    <source>
        <dbReference type="Proteomes" id="UP000308001"/>
    </source>
</evidence>
<evidence type="ECO:0000313" key="1">
    <source>
        <dbReference type="EMBL" id="TLS73287.1"/>
    </source>
</evidence>
<protein>
    <submittedName>
        <fullName evidence="1">Response regulator</fullName>
    </submittedName>
</protein>
<proteinExistence type="predicted"/>
<dbReference type="SUPFAM" id="SSF52172">
    <property type="entry name" value="CheY-like"/>
    <property type="match status" value="1"/>
</dbReference>
<comment type="caution">
    <text evidence="1">The sequence shown here is derived from an EMBL/GenBank/DDBJ whole genome shotgun (WGS) entry which is preliminary data.</text>
</comment>
<gene>
    <name evidence="1" type="ORF">FE246_02030</name>
</gene>
<organism evidence="1 2">
    <name type="scientific">Aliarcobacter thereius</name>
    <dbReference type="NCBI Taxonomy" id="544718"/>
    <lineage>
        <taxon>Bacteria</taxon>
        <taxon>Pseudomonadati</taxon>
        <taxon>Campylobacterota</taxon>
        <taxon>Epsilonproteobacteria</taxon>
        <taxon>Campylobacterales</taxon>
        <taxon>Arcobacteraceae</taxon>
        <taxon>Aliarcobacter</taxon>
    </lineage>
</organism>
<reference evidence="1 2" key="1">
    <citation type="submission" date="2019-05" db="EMBL/GenBank/DDBJ databases">
        <title>Arcobacter cibarius and Arcobacter thereius providing challenges in identification an antibiotic susceptibility and Quinolone resistance.</title>
        <authorList>
            <person name="Busch A."/>
            <person name="Hanel I."/>
            <person name="Hotzel H."/>
            <person name="Tomaso H."/>
        </authorList>
    </citation>
    <scope>NUCLEOTIDE SEQUENCE [LARGE SCALE GENOMIC DNA]</scope>
    <source>
        <strain evidence="1 2">17CS1191_2</strain>
    </source>
</reference>
<sequence length="153" mass="17899">MKKILIIEDDADKSKKIQLFLESHYECNITEKKSYKSGLKELIRNGDDYDFILMDMSMPNFDISEEEPDGGSHESFAGRDLLEQMKLREIDTSVFVITQLDTFGESFNKLSLEELKSQLNEQFCPIYKDTIYYNTAQENWKTELKEKIGKLDD</sequence>
<accession>A0A5R9H288</accession>
<dbReference type="RefSeq" id="WP_138142723.1">
    <property type="nucleotide sequence ID" value="NZ_VBUF01000001.1"/>
</dbReference>
<dbReference type="InterPro" id="IPR011006">
    <property type="entry name" value="CheY-like_superfamily"/>
</dbReference>
<dbReference type="Proteomes" id="UP000308001">
    <property type="component" value="Unassembled WGS sequence"/>
</dbReference>
<dbReference type="Gene3D" id="3.40.50.2300">
    <property type="match status" value="1"/>
</dbReference>
<name>A0A5R9H288_9BACT</name>
<dbReference type="AlphaFoldDB" id="A0A5R9H288"/>